<dbReference type="RefSeq" id="WP_015254619.1">
    <property type="nucleotide sequence ID" value="NC_019897.1"/>
</dbReference>
<proteinExistence type="inferred from homology"/>
<evidence type="ECO:0000256" key="7">
    <source>
        <dbReference type="ARBA" id="ARBA00022833"/>
    </source>
</evidence>
<dbReference type="SMART" id="SM00518">
    <property type="entry name" value="AP2Ec"/>
    <property type="match status" value="1"/>
</dbReference>
<evidence type="ECO:0000313" key="11">
    <source>
        <dbReference type="Proteomes" id="UP000010795"/>
    </source>
</evidence>
<keyword evidence="4" id="KW-0479">Metal-binding</keyword>
<dbReference type="PROSITE" id="PS00730">
    <property type="entry name" value="AP_NUCLEASE_F2_2"/>
    <property type="match status" value="1"/>
</dbReference>
<organism evidence="10 11">
    <name type="scientific">Thermobacillus composti (strain DSM 18247 / JCM 13945 / KWC4)</name>
    <dbReference type="NCBI Taxonomy" id="717605"/>
    <lineage>
        <taxon>Bacteria</taxon>
        <taxon>Bacillati</taxon>
        <taxon>Bacillota</taxon>
        <taxon>Bacilli</taxon>
        <taxon>Bacillales</taxon>
        <taxon>Paenibacillaceae</taxon>
        <taxon>Thermobacillus</taxon>
    </lineage>
</organism>
<keyword evidence="10" id="KW-0255">Endonuclease</keyword>
<dbReference type="STRING" id="717605.Theco_1736"/>
<dbReference type="GO" id="GO:0003906">
    <property type="term" value="F:DNA-(apurinic or apyrimidinic site) endonuclease activity"/>
    <property type="evidence" value="ECO:0007669"/>
    <property type="project" value="TreeGrafter"/>
</dbReference>
<evidence type="ECO:0000256" key="5">
    <source>
        <dbReference type="ARBA" id="ARBA00022763"/>
    </source>
</evidence>
<comment type="cofactor">
    <cofactor evidence="1">
        <name>Zn(2+)</name>
        <dbReference type="ChEBI" id="CHEBI:29105"/>
    </cofactor>
</comment>
<evidence type="ECO:0000256" key="1">
    <source>
        <dbReference type="ARBA" id="ARBA00001947"/>
    </source>
</evidence>
<dbReference type="GO" id="GO:0008270">
    <property type="term" value="F:zinc ion binding"/>
    <property type="evidence" value="ECO:0007669"/>
    <property type="project" value="InterPro"/>
</dbReference>
<dbReference type="SUPFAM" id="SSF51658">
    <property type="entry name" value="Xylose isomerase-like"/>
    <property type="match status" value="1"/>
</dbReference>
<dbReference type="GO" id="GO:0008081">
    <property type="term" value="F:phosphoric diester hydrolase activity"/>
    <property type="evidence" value="ECO:0007669"/>
    <property type="project" value="TreeGrafter"/>
</dbReference>
<dbReference type="InterPro" id="IPR001719">
    <property type="entry name" value="AP_endonuc_2"/>
</dbReference>
<dbReference type="OrthoDB" id="9805666at2"/>
<feature type="domain" description="Xylose isomerase-like TIM barrel" evidence="9">
    <location>
        <begin position="19"/>
        <end position="273"/>
    </location>
</feature>
<dbReference type="CDD" id="cd00019">
    <property type="entry name" value="AP2Ec"/>
    <property type="match status" value="1"/>
</dbReference>
<dbReference type="InterPro" id="IPR013022">
    <property type="entry name" value="Xyl_isomerase-like_TIM-brl"/>
</dbReference>
<dbReference type="AlphaFoldDB" id="L0EC97"/>
<sequence>MRIGCHVSIRGGYAEAAVRAARLGCTAFQYFPKNPRTLGLKAFDRADARRCAEYCRERGIVSIAHAPYPVNLAAERPEQRARMAASLLNDLEIAEANGSIGVVVHFGIYKGADPLGGYRLIIEALNAVLGRWEGAAKLLLENQAGDHAPMGTTLEELVQIRRLCAYPERVGFCLDTCHLFASGQWNGRNEAEWCRRARELGYFDHLAAVHANDSLHESGRRIDRHAPLGAGRIGADGFRRLLAAPELSSLPVILETPETDELPLDRQMRLLREWMGEK</sequence>
<keyword evidence="5" id="KW-0227">DNA damage</keyword>
<keyword evidence="7" id="KW-0862">Zinc</keyword>
<dbReference type="PROSITE" id="PS51432">
    <property type="entry name" value="AP_NUCLEASE_F2_4"/>
    <property type="match status" value="1"/>
</dbReference>
<keyword evidence="8" id="KW-0234">DNA repair</keyword>
<keyword evidence="6" id="KW-0378">Hydrolase</keyword>
<dbReference type="PANTHER" id="PTHR21445">
    <property type="entry name" value="ENDONUCLEASE IV ENDODEOXYRIBONUCLEASE IV"/>
    <property type="match status" value="1"/>
</dbReference>
<dbReference type="eggNOG" id="COG0648">
    <property type="taxonomic scope" value="Bacteria"/>
</dbReference>
<dbReference type="HOGENOM" id="CLU_025885_0_1_9"/>
<evidence type="ECO:0000256" key="8">
    <source>
        <dbReference type="ARBA" id="ARBA00023204"/>
    </source>
</evidence>
<protein>
    <submittedName>
        <fullName evidence="10">Apurinic endonuclease APN1</fullName>
    </submittedName>
</protein>
<dbReference type="Pfam" id="PF01261">
    <property type="entry name" value="AP_endonuc_2"/>
    <property type="match status" value="1"/>
</dbReference>
<dbReference type="InterPro" id="IPR036237">
    <property type="entry name" value="Xyl_isomerase-like_sf"/>
</dbReference>
<reference evidence="11" key="1">
    <citation type="submission" date="2012-01" db="EMBL/GenBank/DDBJ databases">
        <title>Complete sequence of chromosome of Thermobacillus composti KWC4.</title>
        <authorList>
            <person name="Lucas S."/>
            <person name="Han J."/>
            <person name="Lapidus A."/>
            <person name="Cheng J.-F."/>
            <person name="Goodwin L."/>
            <person name="Pitluck S."/>
            <person name="Peters L."/>
            <person name="Ovchinnikova G."/>
            <person name="Teshima H."/>
            <person name="Detter J.C."/>
            <person name="Han C."/>
            <person name="Tapia R."/>
            <person name="Land M."/>
            <person name="Hauser L."/>
            <person name="Kyrpides N."/>
            <person name="Ivanova N."/>
            <person name="Pagani I."/>
            <person name="Anderson I."/>
            <person name="Woyke T."/>
        </authorList>
    </citation>
    <scope>NUCLEOTIDE SEQUENCE [LARGE SCALE GENOMIC DNA]</scope>
    <source>
        <strain evidence="11">DSM 18247 / JCM 13945 / KWC4</strain>
    </source>
</reference>
<dbReference type="GO" id="GO:0003677">
    <property type="term" value="F:DNA binding"/>
    <property type="evidence" value="ECO:0007669"/>
    <property type="project" value="InterPro"/>
</dbReference>
<dbReference type="PANTHER" id="PTHR21445:SF0">
    <property type="entry name" value="APURINIC-APYRIMIDINIC ENDONUCLEASE"/>
    <property type="match status" value="1"/>
</dbReference>
<dbReference type="InterPro" id="IPR018246">
    <property type="entry name" value="AP_endonuc_F2_Zn_BS"/>
</dbReference>
<dbReference type="KEGG" id="tco:Theco_1736"/>
<keyword evidence="11" id="KW-1185">Reference proteome</keyword>
<dbReference type="GO" id="GO:0006284">
    <property type="term" value="P:base-excision repair"/>
    <property type="evidence" value="ECO:0007669"/>
    <property type="project" value="TreeGrafter"/>
</dbReference>
<evidence type="ECO:0000259" key="9">
    <source>
        <dbReference type="Pfam" id="PF01261"/>
    </source>
</evidence>
<comment type="similarity">
    <text evidence="2">Belongs to the AP endonuclease 2 family.</text>
</comment>
<evidence type="ECO:0000256" key="6">
    <source>
        <dbReference type="ARBA" id="ARBA00022801"/>
    </source>
</evidence>
<keyword evidence="3" id="KW-0540">Nuclease</keyword>
<dbReference type="PROSITE" id="PS00731">
    <property type="entry name" value="AP_NUCLEASE_F2_3"/>
    <property type="match status" value="1"/>
</dbReference>
<evidence type="ECO:0000256" key="4">
    <source>
        <dbReference type="ARBA" id="ARBA00022723"/>
    </source>
</evidence>
<gene>
    <name evidence="10" type="ordered locus">Theco_1736</name>
</gene>
<dbReference type="Proteomes" id="UP000010795">
    <property type="component" value="Chromosome"/>
</dbReference>
<dbReference type="Gene3D" id="3.20.20.150">
    <property type="entry name" value="Divalent-metal-dependent TIM barrel enzymes"/>
    <property type="match status" value="1"/>
</dbReference>
<accession>L0EC97</accession>
<dbReference type="EMBL" id="CP003255">
    <property type="protein sequence ID" value="AGA57868.1"/>
    <property type="molecule type" value="Genomic_DNA"/>
</dbReference>
<evidence type="ECO:0000313" key="10">
    <source>
        <dbReference type="EMBL" id="AGA57868.1"/>
    </source>
</evidence>
<dbReference type="NCBIfam" id="TIGR00587">
    <property type="entry name" value="nfo"/>
    <property type="match status" value="1"/>
</dbReference>
<name>L0EC97_THECK</name>
<evidence type="ECO:0000256" key="2">
    <source>
        <dbReference type="ARBA" id="ARBA00005340"/>
    </source>
</evidence>
<evidence type="ECO:0000256" key="3">
    <source>
        <dbReference type="ARBA" id="ARBA00022722"/>
    </source>
</evidence>